<organism evidence="1 2">
    <name type="scientific">Calorimonas adulescens</name>
    <dbReference type="NCBI Taxonomy" id="2606906"/>
    <lineage>
        <taxon>Bacteria</taxon>
        <taxon>Bacillati</taxon>
        <taxon>Bacillota</taxon>
        <taxon>Clostridia</taxon>
        <taxon>Thermoanaerobacterales</taxon>
        <taxon>Thermoanaerobacteraceae</taxon>
        <taxon>Calorimonas</taxon>
    </lineage>
</organism>
<dbReference type="EMBL" id="VTPS01000001">
    <property type="protein sequence ID" value="TZE83542.1"/>
    <property type="molecule type" value="Genomic_DNA"/>
</dbReference>
<reference evidence="1 2" key="1">
    <citation type="submission" date="2019-08" db="EMBL/GenBank/DDBJ databases">
        <title>Calorimonas adulescens gen. nov., sp. nov., an anaerobic thermophilic bacterium from Sakhalin hot spring.</title>
        <authorList>
            <person name="Khomyakova M.A."/>
            <person name="Merkel A.Y."/>
            <person name="Novikov A."/>
            <person name="Bonch-Osmolovskaya E.A."/>
            <person name="Slobodkin A.I."/>
        </authorList>
    </citation>
    <scope>NUCLEOTIDE SEQUENCE [LARGE SCALE GENOMIC DNA]</scope>
    <source>
        <strain evidence="1 2">A05MB</strain>
    </source>
</reference>
<protein>
    <recommendedName>
        <fullName evidence="3">DUF2190 family protein</fullName>
    </recommendedName>
</protein>
<sequence length="165" mass="17068">MSAQTSYGFATPKGVAGGLLDIAPYSIDTRVNNEAAADSLKYGMGVVQGDTAGVGVRKPISTDTAAVFEGIVMTGFSNQQTIEGDVNILPNQSVGILRYGKAWARIKAGDTPAYGGKLYLIINGADAGLFTTTSSVDTIEVKGRFIGTKGSGDIAPVELFNQAQA</sequence>
<dbReference type="InterPro" id="IPR054438">
    <property type="entry name" value="Struct_cement_gp24/gp6"/>
</dbReference>
<dbReference type="RefSeq" id="WP_149544160.1">
    <property type="nucleotide sequence ID" value="NZ_VTPS01000001.1"/>
</dbReference>
<name>A0A5D8QG90_9THEO</name>
<proteinExistence type="predicted"/>
<dbReference type="Pfam" id="PF22758">
    <property type="entry name" value="Phage_cement"/>
    <property type="match status" value="1"/>
</dbReference>
<keyword evidence="2" id="KW-1185">Reference proteome</keyword>
<gene>
    <name evidence="1" type="ORF">FWJ32_01290</name>
</gene>
<accession>A0A5D8QG90</accession>
<comment type="caution">
    <text evidence="1">The sequence shown here is derived from an EMBL/GenBank/DDBJ whole genome shotgun (WGS) entry which is preliminary data.</text>
</comment>
<dbReference type="AlphaFoldDB" id="A0A5D8QG90"/>
<evidence type="ECO:0000313" key="1">
    <source>
        <dbReference type="EMBL" id="TZE83542.1"/>
    </source>
</evidence>
<evidence type="ECO:0008006" key="3">
    <source>
        <dbReference type="Google" id="ProtNLM"/>
    </source>
</evidence>
<evidence type="ECO:0000313" key="2">
    <source>
        <dbReference type="Proteomes" id="UP000322976"/>
    </source>
</evidence>
<dbReference type="Proteomes" id="UP000322976">
    <property type="component" value="Unassembled WGS sequence"/>
</dbReference>